<feature type="transmembrane region" description="Helical" evidence="7">
    <location>
        <begin position="6"/>
        <end position="25"/>
    </location>
</feature>
<evidence type="ECO:0000313" key="10">
    <source>
        <dbReference type="Proteomes" id="UP000000647"/>
    </source>
</evidence>
<dbReference type="InterPro" id="IPR017560">
    <property type="entry name" value="Cyt_c_biogenesis_CcmI"/>
</dbReference>
<keyword evidence="7" id="KW-0812">Transmembrane</keyword>
<evidence type="ECO:0000256" key="5">
    <source>
        <dbReference type="PROSITE-ProRule" id="PRU00339"/>
    </source>
</evidence>
<dbReference type="GO" id="GO:0030313">
    <property type="term" value="C:cell envelope"/>
    <property type="evidence" value="ECO:0007669"/>
    <property type="project" value="UniProtKB-SubCell"/>
</dbReference>
<protein>
    <submittedName>
        <fullName evidence="9">Tetratricopeptide TPR_2 repeat protein</fullName>
    </submittedName>
</protein>
<dbReference type="GO" id="GO:0017004">
    <property type="term" value="P:cytochrome complex assembly"/>
    <property type="evidence" value="ECO:0007669"/>
    <property type="project" value="UniProtKB-KW"/>
</dbReference>
<evidence type="ECO:0000313" key="9">
    <source>
        <dbReference type="EMBL" id="ABM62139.1"/>
    </source>
</evidence>
<dbReference type="EMBL" id="CP000544">
    <property type="protein sequence ID" value="ABM62139.1"/>
    <property type="molecule type" value="Genomic_DNA"/>
</dbReference>
<feature type="repeat" description="TPR" evidence="5">
    <location>
        <begin position="175"/>
        <end position="208"/>
    </location>
</feature>
<dbReference type="RefSeq" id="WP_011814161.1">
    <property type="nucleotide sequence ID" value="NC_008789.1"/>
</dbReference>
<feature type="compositionally biased region" description="Polar residues" evidence="6">
    <location>
        <begin position="130"/>
        <end position="139"/>
    </location>
</feature>
<keyword evidence="7" id="KW-0472">Membrane</keyword>
<reference evidence="9 10" key="2">
    <citation type="journal article" date="2013" name="Stand. Genomic Sci.">
        <title>Complete genome sequence of Halorhodospira halophila SL1.</title>
        <authorList>
            <person name="Challacombe J.F."/>
            <person name="Majid S."/>
            <person name="Deole R."/>
            <person name="Brettin T.S."/>
            <person name="Bruce D."/>
            <person name="Delano S.F."/>
            <person name="Detter J.C."/>
            <person name="Gleasner C.D."/>
            <person name="Han C.S."/>
            <person name="Misra M."/>
            <person name="Reitenga K.G."/>
            <person name="Mikhailova N."/>
            <person name="Woyke T."/>
            <person name="Pitluck S."/>
            <person name="Nolan M."/>
            <person name="Land M.L."/>
            <person name="Saunders E."/>
            <person name="Tapia R."/>
            <person name="Lapidus A."/>
            <person name="Ivanova N."/>
            <person name="Hoff W.D."/>
        </authorList>
    </citation>
    <scope>NUCLEOTIDE SEQUENCE [LARGE SCALE GENOMIC DNA]</scope>
    <source>
        <strain evidence="10">DSM 244 / SL1</strain>
    </source>
</reference>
<feature type="transmembrane region" description="Helical" evidence="7">
    <location>
        <begin position="99"/>
        <end position="119"/>
    </location>
</feature>
<evidence type="ECO:0000256" key="3">
    <source>
        <dbReference type="ARBA" id="ARBA00022748"/>
    </source>
</evidence>
<sequence>MSGAFVGAIVVLCIIALIFVLFPLLRDVAQTRTQSRRQINAAIHRDRIRELDQDLDNGTLSRAQYDAAIADLDRDLVQSGAIDSEEDQAGYMPRARRGVVAAAATLSAVAVPVLALSMYHSLGDERAFTQAGTPTTPDRQQQGEAPGQPQQHDPDEIEAMAQQLRERLEQSPDDPTGWVLYGRTMIYLENLDEAENAFRRALDLGADDDPSLLAEYADILAATTGNLQGEPMEYLERALEIDPGHVRALWLAGTAAYNQADYDQARSYWEDLLEVVPPESQEAQAIQSNLRQLPEGEG</sequence>
<feature type="compositionally biased region" description="Low complexity" evidence="6">
    <location>
        <begin position="140"/>
        <end position="151"/>
    </location>
</feature>
<dbReference type="KEGG" id="hha:Hhal_1372"/>
<dbReference type="PROSITE" id="PS50005">
    <property type="entry name" value="TPR"/>
    <property type="match status" value="1"/>
</dbReference>
<gene>
    <name evidence="9" type="ordered locus">Hhal_1372</name>
</gene>
<keyword evidence="4 5" id="KW-0802">TPR repeat</keyword>
<feature type="domain" description="Cytochrome c-type biogenesis protein H TPR" evidence="8">
    <location>
        <begin position="148"/>
        <end position="282"/>
    </location>
</feature>
<proteinExistence type="predicted"/>
<keyword evidence="7" id="KW-1133">Transmembrane helix</keyword>
<evidence type="ECO:0000256" key="2">
    <source>
        <dbReference type="ARBA" id="ARBA00022737"/>
    </source>
</evidence>
<evidence type="ECO:0000256" key="7">
    <source>
        <dbReference type="SAM" id="Phobius"/>
    </source>
</evidence>
<feature type="region of interest" description="Disordered" evidence="6">
    <location>
        <begin position="128"/>
        <end position="154"/>
    </location>
</feature>
<name>A1WWS7_HALHL</name>
<dbReference type="AlphaFoldDB" id="A1WWS7"/>
<dbReference type="Pfam" id="PF23914">
    <property type="entry name" value="TPR_CcmH_CycH"/>
    <property type="match status" value="1"/>
</dbReference>
<dbReference type="GO" id="GO:0005886">
    <property type="term" value="C:plasma membrane"/>
    <property type="evidence" value="ECO:0007669"/>
    <property type="project" value="TreeGrafter"/>
</dbReference>
<dbReference type="PANTHER" id="PTHR47870">
    <property type="entry name" value="CYTOCHROME C-TYPE BIOGENESIS PROTEIN CCMH"/>
    <property type="match status" value="1"/>
</dbReference>
<dbReference type="OrthoDB" id="9776053at2"/>
<evidence type="ECO:0000256" key="4">
    <source>
        <dbReference type="ARBA" id="ARBA00022803"/>
    </source>
</evidence>
<dbReference type="Gene3D" id="1.25.40.10">
    <property type="entry name" value="Tetratricopeptide repeat domain"/>
    <property type="match status" value="1"/>
</dbReference>
<keyword evidence="2" id="KW-0677">Repeat</keyword>
<dbReference type="eggNOG" id="COG4235">
    <property type="taxonomic scope" value="Bacteria"/>
</dbReference>
<keyword evidence="3" id="KW-0201">Cytochrome c-type biogenesis</keyword>
<dbReference type="Proteomes" id="UP000000647">
    <property type="component" value="Chromosome"/>
</dbReference>
<dbReference type="InterPro" id="IPR019734">
    <property type="entry name" value="TPR_rpt"/>
</dbReference>
<dbReference type="NCBIfam" id="TIGR03142">
    <property type="entry name" value="cytochro_ccmI"/>
    <property type="match status" value="1"/>
</dbReference>
<evidence type="ECO:0000256" key="1">
    <source>
        <dbReference type="ARBA" id="ARBA00004196"/>
    </source>
</evidence>
<dbReference type="SUPFAM" id="SSF48452">
    <property type="entry name" value="TPR-like"/>
    <property type="match status" value="1"/>
</dbReference>
<dbReference type="InterPro" id="IPR011990">
    <property type="entry name" value="TPR-like_helical_dom_sf"/>
</dbReference>
<dbReference type="InterPro" id="IPR056413">
    <property type="entry name" value="TPR_CcmH_CycH"/>
</dbReference>
<dbReference type="PANTHER" id="PTHR47870:SF1">
    <property type="entry name" value="CYTOCHROME C-TYPE BIOGENESIS PROTEIN CCMH"/>
    <property type="match status" value="1"/>
</dbReference>
<evidence type="ECO:0000256" key="6">
    <source>
        <dbReference type="SAM" id="MobiDB-lite"/>
    </source>
</evidence>
<organism evidence="9 10">
    <name type="scientific">Halorhodospira halophila (strain DSM 244 / SL1)</name>
    <name type="common">Ectothiorhodospira halophila (strain DSM 244 / SL1)</name>
    <dbReference type="NCBI Taxonomy" id="349124"/>
    <lineage>
        <taxon>Bacteria</taxon>
        <taxon>Pseudomonadati</taxon>
        <taxon>Pseudomonadota</taxon>
        <taxon>Gammaproteobacteria</taxon>
        <taxon>Chromatiales</taxon>
        <taxon>Ectothiorhodospiraceae</taxon>
        <taxon>Halorhodospira</taxon>
    </lineage>
</organism>
<reference evidence="10" key="1">
    <citation type="submission" date="2006-12" db="EMBL/GenBank/DDBJ databases">
        <title>Complete sequence of Halorhodospira halophila SL1.</title>
        <authorList>
            <consortium name="US DOE Joint Genome Institute"/>
            <person name="Copeland A."/>
            <person name="Lucas S."/>
            <person name="Lapidus A."/>
            <person name="Barry K."/>
            <person name="Detter J.C."/>
            <person name="Glavina del Rio T."/>
            <person name="Hammon N."/>
            <person name="Israni S."/>
            <person name="Dalin E."/>
            <person name="Tice H."/>
            <person name="Pitluck S."/>
            <person name="Saunders E."/>
            <person name="Brettin T."/>
            <person name="Bruce D."/>
            <person name="Han C."/>
            <person name="Tapia R."/>
            <person name="Schmutz J."/>
            <person name="Larimer F."/>
            <person name="Land M."/>
            <person name="Hauser L."/>
            <person name="Kyrpides N."/>
            <person name="Mikhailova N."/>
            <person name="Hoff W."/>
            <person name="Richardson P."/>
        </authorList>
    </citation>
    <scope>NUCLEOTIDE SEQUENCE [LARGE SCALE GENOMIC DNA]</scope>
    <source>
        <strain evidence="10">DSM 244 / SL1</strain>
    </source>
</reference>
<dbReference type="InterPro" id="IPR051263">
    <property type="entry name" value="C-type_cytochrome_biogenesis"/>
</dbReference>
<comment type="subcellular location">
    <subcellularLocation>
        <location evidence="1">Cell envelope</location>
    </subcellularLocation>
</comment>
<accession>A1WWS7</accession>
<dbReference type="STRING" id="349124.Hhal_1372"/>
<evidence type="ECO:0000259" key="8">
    <source>
        <dbReference type="Pfam" id="PF23914"/>
    </source>
</evidence>
<keyword evidence="10" id="KW-1185">Reference proteome</keyword>
<dbReference type="HOGENOM" id="CLU_036074_2_0_6"/>